<reference evidence="1 2" key="1">
    <citation type="submission" date="2017-09" db="EMBL/GenBank/DDBJ databases">
        <authorList>
            <person name="Ehlers B."/>
            <person name="Leendertz F.H."/>
        </authorList>
    </citation>
    <scope>NUCLEOTIDE SEQUENCE [LARGE SCALE GENOMIC DNA]</scope>
    <source>
        <strain evidence="1 2">CGMCC 4.6857</strain>
    </source>
</reference>
<organism evidence="1 2">
    <name type="scientific">Paractinoplanes atraurantiacus</name>
    <dbReference type="NCBI Taxonomy" id="1036182"/>
    <lineage>
        <taxon>Bacteria</taxon>
        <taxon>Bacillati</taxon>
        <taxon>Actinomycetota</taxon>
        <taxon>Actinomycetes</taxon>
        <taxon>Micromonosporales</taxon>
        <taxon>Micromonosporaceae</taxon>
        <taxon>Paractinoplanes</taxon>
    </lineage>
</organism>
<evidence type="ECO:0000313" key="1">
    <source>
        <dbReference type="EMBL" id="SNY25457.1"/>
    </source>
</evidence>
<dbReference type="Pfam" id="PF04075">
    <property type="entry name" value="F420H2_quin_red"/>
    <property type="match status" value="1"/>
</dbReference>
<dbReference type="GO" id="GO:0016491">
    <property type="term" value="F:oxidoreductase activity"/>
    <property type="evidence" value="ECO:0007669"/>
    <property type="project" value="InterPro"/>
</dbReference>
<evidence type="ECO:0000313" key="2">
    <source>
        <dbReference type="Proteomes" id="UP000219612"/>
    </source>
</evidence>
<proteinExistence type="predicted"/>
<dbReference type="Gene3D" id="2.30.110.10">
    <property type="entry name" value="Electron Transport, Fmn-binding Protein, Chain A"/>
    <property type="match status" value="1"/>
</dbReference>
<name>A0A285GPI7_9ACTN</name>
<dbReference type="Proteomes" id="UP000219612">
    <property type="component" value="Unassembled WGS sequence"/>
</dbReference>
<dbReference type="EMBL" id="OBDY01000002">
    <property type="protein sequence ID" value="SNY25457.1"/>
    <property type="molecule type" value="Genomic_DNA"/>
</dbReference>
<keyword evidence="2" id="KW-1185">Reference proteome</keyword>
<dbReference type="AlphaFoldDB" id="A0A285GPI7"/>
<dbReference type="OrthoDB" id="3778270at2"/>
<dbReference type="NCBIfam" id="TIGR00026">
    <property type="entry name" value="hi_GC_TIGR00026"/>
    <property type="match status" value="1"/>
</dbReference>
<protein>
    <submittedName>
        <fullName evidence="1">Deazaflavin-dependent oxidoreductase, nitroreductase family</fullName>
    </submittedName>
</protein>
<accession>A0A285GPI7</accession>
<sequence>MTSSRTLHRWTRRLFRAPVKLYRLRLGWLFGRRLAMVEHLGRRTGHLHQVVLEVVELDPATGALTVASGFGPKADWYRNLRAHPATDVVIGIRRIAVRAEPVPTETGAEIMRGYARRHPRTARRLAGFLGYELDGTDDDFAEFGRTLPFLRLIPDGRKSITRPA</sequence>
<dbReference type="InterPro" id="IPR012349">
    <property type="entry name" value="Split_barrel_FMN-bd"/>
</dbReference>
<dbReference type="InterPro" id="IPR004378">
    <property type="entry name" value="F420H2_quin_Rdtase"/>
</dbReference>
<gene>
    <name evidence="1" type="ORF">SAMN05421748_102343</name>
</gene>